<evidence type="ECO:0000256" key="1">
    <source>
        <dbReference type="ARBA" id="ARBA00001966"/>
    </source>
</evidence>
<evidence type="ECO:0000256" key="3">
    <source>
        <dbReference type="ARBA" id="ARBA00022691"/>
    </source>
</evidence>
<dbReference type="InterPro" id="IPR007197">
    <property type="entry name" value="rSAM"/>
</dbReference>
<evidence type="ECO:0000256" key="6">
    <source>
        <dbReference type="ARBA" id="ARBA00023014"/>
    </source>
</evidence>
<dbReference type="PANTHER" id="PTHR33712">
    <property type="entry name" value="LIGHT-INDEPENDENT PROTOCHLOROPHYLLIDE REDUCTASE SUBUNIT B"/>
    <property type="match status" value="1"/>
</dbReference>
<dbReference type="InterPro" id="IPR000318">
    <property type="entry name" value="Nase_comp1_CS"/>
</dbReference>
<dbReference type="InterPro" id="IPR050152">
    <property type="entry name" value="ChlB/BchB/BchZ"/>
</dbReference>
<keyword evidence="7 8" id="KW-0535">Nitrogen fixation</keyword>
<dbReference type="PROSITE" id="PS51918">
    <property type="entry name" value="RADICAL_SAM"/>
    <property type="match status" value="1"/>
</dbReference>
<dbReference type="GO" id="GO:0046872">
    <property type="term" value="F:metal ion binding"/>
    <property type="evidence" value="ECO:0007669"/>
    <property type="project" value="UniProtKB-KW"/>
</dbReference>
<dbReference type="PANTHER" id="PTHR33712:SF7">
    <property type="entry name" value="LIGHT-INDEPENDENT PROTOCHLOROPHYLLIDE REDUCTASE SUBUNIT B"/>
    <property type="match status" value="1"/>
</dbReference>
<dbReference type="InterPro" id="IPR000510">
    <property type="entry name" value="Nase/OxRdtase_comp1"/>
</dbReference>
<dbReference type="NCBIfam" id="TIGR01290">
    <property type="entry name" value="nifB"/>
    <property type="match status" value="1"/>
</dbReference>
<dbReference type="CDD" id="cd01335">
    <property type="entry name" value="Radical_SAM"/>
    <property type="match status" value="1"/>
</dbReference>
<dbReference type="PROSITE" id="PS00699">
    <property type="entry name" value="NITROGENASE_1_1"/>
    <property type="match status" value="1"/>
</dbReference>
<proteinExistence type="inferred from homology"/>
<evidence type="ECO:0000256" key="4">
    <source>
        <dbReference type="ARBA" id="ARBA00022723"/>
    </source>
</evidence>
<dbReference type="EMBL" id="QRCT01000034">
    <property type="protein sequence ID" value="RDU23142.1"/>
    <property type="molecule type" value="Genomic_DNA"/>
</dbReference>
<dbReference type="Gene3D" id="3.30.420.130">
    <property type="entry name" value="Dinitrogenase iron-molybdenum cofactor biosynthesis domain"/>
    <property type="match status" value="1"/>
</dbReference>
<dbReference type="Proteomes" id="UP000255036">
    <property type="component" value="Unassembled WGS sequence"/>
</dbReference>
<dbReference type="InterPro" id="IPR006638">
    <property type="entry name" value="Elp3/MiaA/NifB-like_rSAM"/>
</dbReference>
<evidence type="ECO:0000256" key="8">
    <source>
        <dbReference type="RuleBase" id="RU004021"/>
    </source>
</evidence>
<evidence type="ECO:0000256" key="2">
    <source>
        <dbReference type="ARBA" id="ARBA00022485"/>
    </source>
</evidence>
<dbReference type="Pfam" id="PF00148">
    <property type="entry name" value="Oxidored_nitro"/>
    <property type="match status" value="1"/>
</dbReference>
<dbReference type="InterPro" id="IPR036105">
    <property type="entry name" value="DiNase_FeMo-co_biosyn_sf"/>
</dbReference>
<dbReference type="GO" id="GO:0051539">
    <property type="term" value="F:4 iron, 4 sulfur cluster binding"/>
    <property type="evidence" value="ECO:0007669"/>
    <property type="project" value="UniProtKB-KW"/>
</dbReference>
<keyword evidence="11" id="KW-1185">Reference proteome</keyword>
<dbReference type="RefSeq" id="WP_115482484.1">
    <property type="nucleotide sequence ID" value="NZ_QRCT01000034.1"/>
</dbReference>
<comment type="cofactor">
    <cofactor evidence="1">
        <name>[4Fe-4S] cluster</name>
        <dbReference type="ChEBI" id="CHEBI:49883"/>
    </cofactor>
</comment>
<name>A0A371AUC3_9FIRM</name>
<dbReference type="PROSITE" id="PS01305">
    <property type="entry name" value="MOAA_NIFB_PQQE"/>
    <property type="match status" value="1"/>
</dbReference>
<dbReference type="Gene3D" id="3.20.20.70">
    <property type="entry name" value="Aldolase class I"/>
    <property type="match status" value="1"/>
</dbReference>
<dbReference type="SFLD" id="SFLDS00029">
    <property type="entry name" value="Radical_SAM"/>
    <property type="match status" value="1"/>
</dbReference>
<comment type="similarity">
    <text evidence="8">Belongs to the NifD/NifK/NifE/NifN family.</text>
</comment>
<keyword evidence="5" id="KW-0408">Iron</keyword>
<sequence>MTKSKIEPFVNLNVNPCKMCMPMGAVTAFYGIKECISMLHGSQGCSTYIRRHMATHYNEPVDIASSSLTEQGTVYGGEKNLINGLKNLIELYHPKVIGVATTCLAETIGEDVTRIIEKFYRENKEYQGITIIPVNSPGYGGTQYEGYFGALRTILEFVPMNCEKNNKVNVITSILSPKDTRFLKRMFQSFGIDIILLPDLSSNLDGVFKKTYDRLPSGGTSIEEIKDMAGAKLTLEFMNLELESSPGKYLEEQFGVPYRRLNLPIGLRDTDAFIKTLSQISGNEIPGEIVEERGRYLDAMIDSHKYNAEGRAVIFGEPDFVCSTVRLCVENGIIPLVSATGTTKKQMKELIEQEIKEVYERFFIKDYEIIDDVDFKKIENLTEKLDANILIGNSDGRRIEENLQIPLVRRGFPIHDRVGGQRLIMLGYEGSLSYLDDITNAICSKKETTFRDTIYQTYFENAHINNLNIEIEEKTKKHPCFNGCASNSARIHLPVAPRCNIQCNYCVRKFDCPNESRPGVTTKVLTPEEAFEKYKIVKSKIDNLNVVGIAGPGDALANFEETKETLKLIRDYDKNITFCLSTNGLMLPKYANELCDLGVSHVTVTINAVDVKIGAKIYQYVHYNGLKFEGESAAAILLANQLSGLRILVGRGVICKVNIVTLKGINDKHIPDIVKKVKDIGCYITNIMPFIKVKGSKFENLEPVSNKEVNIIRKECADIMKQMYHCVQCRADAIGTLDQDKSIEFEIDKKNNIKQDLTETYRFAVASKSGVLVDQHFGQTLEFHIYDYKDGRVIYKEIREINNYCHGEEVCEEYEDKLEKLLHIMKDCNGIIAMRIGENLKNRLHDRGMKVIVTYDRIEEAVKYAVQSM</sequence>
<dbReference type="SFLD" id="SFLDF00281">
    <property type="entry name" value="FeMo_cofactor_biosynthesis_pro"/>
    <property type="match status" value="1"/>
</dbReference>
<accession>A0A371AUC3</accession>
<dbReference type="SMART" id="SM00729">
    <property type="entry name" value="Elp3"/>
    <property type="match status" value="1"/>
</dbReference>
<keyword evidence="2" id="KW-0004">4Fe-4S</keyword>
<gene>
    <name evidence="10" type="primary">nifB</name>
    <name evidence="10" type="ORF">DWV06_12345</name>
</gene>
<dbReference type="SUPFAM" id="SSF102114">
    <property type="entry name" value="Radical SAM enzymes"/>
    <property type="match status" value="1"/>
</dbReference>
<dbReference type="AlphaFoldDB" id="A0A371AUC3"/>
<dbReference type="GO" id="GO:0032324">
    <property type="term" value="P:molybdopterin cofactor biosynthetic process"/>
    <property type="evidence" value="ECO:0007669"/>
    <property type="project" value="UniProtKB-ARBA"/>
</dbReference>
<dbReference type="GO" id="GO:0016163">
    <property type="term" value="F:nitrogenase activity"/>
    <property type="evidence" value="ECO:0007669"/>
    <property type="project" value="InterPro"/>
</dbReference>
<dbReference type="InterPro" id="IPR013785">
    <property type="entry name" value="Aldolase_TIM"/>
</dbReference>
<protein>
    <submittedName>
        <fullName evidence="10">Nitrogenase cofactor biosynthesis protein NifB</fullName>
    </submittedName>
</protein>
<evidence type="ECO:0000256" key="5">
    <source>
        <dbReference type="ARBA" id="ARBA00023004"/>
    </source>
</evidence>
<dbReference type="InterPro" id="IPR005980">
    <property type="entry name" value="Nase_CF_NifB"/>
</dbReference>
<dbReference type="InterPro" id="IPR058240">
    <property type="entry name" value="rSAM_sf"/>
</dbReference>
<reference evidence="10 11" key="1">
    <citation type="submission" date="2018-07" db="EMBL/GenBank/DDBJ databases">
        <title>Anaerosacharophilus polymeroproducens gen. nov. sp. nov., an anaerobic bacterium isolated from salt field.</title>
        <authorList>
            <person name="Kim W."/>
            <person name="Yang S.-H."/>
            <person name="Oh J."/>
            <person name="Lee J.-H."/>
            <person name="Kwon K.K."/>
        </authorList>
    </citation>
    <scope>NUCLEOTIDE SEQUENCE [LARGE SCALE GENOMIC DNA]</scope>
    <source>
        <strain evidence="10 11">MCWD5</strain>
    </source>
</reference>
<keyword evidence="4" id="KW-0479">Metal-binding</keyword>
<dbReference type="OrthoDB" id="9800746at2"/>
<dbReference type="InterPro" id="IPR000385">
    <property type="entry name" value="MoaA_NifB_PqqE_Fe-S-bd_CS"/>
</dbReference>
<organism evidence="10 11">
    <name type="scientific">Anaerosacchariphilus polymeriproducens</name>
    <dbReference type="NCBI Taxonomy" id="1812858"/>
    <lineage>
        <taxon>Bacteria</taxon>
        <taxon>Bacillati</taxon>
        <taxon>Bacillota</taxon>
        <taxon>Clostridia</taxon>
        <taxon>Lachnospirales</taxon>
        <taxon>Lachnospiraceae</taxon>
        <taxon>Anaerosacchariphilus</taxon>
    </lineage>
</organism>
<keyword evidence="3" id="KW-0949">S-adenosyl-L-methionine</keyword>
<dbReference type="SFLD" id="SFLDG01068">
    <property type="entry name" value="FeMo_cofactor_biosynthesis_pro"/>
    <property type="match status" value="1"/>
</dbReference>
<dbReference type="Gene3D" id="1.20.89.10">
    <property type="entry name" value="Nitrogenase Molybdenum-iron Protein, subunit B, domain 4"/>
    <property type="match status" value="1"/>
</dbReference>
<evidence type="ECO:0000313" key="10">
    <source>
        <dbReference type="EMBL" id="RDU23142.1"/>
    </source>
</evidence>
<dbReference type="Pfam" id="PF04055">
    <property type="entry name" value="Radical_SAM"/>
    <property type="match status" value="1"/>
</dbReference>
<dbReference type="Pfam" id="PF02579">
    <property type="entry name" value="Nitro_FeMo-Co"/>
    <property type="match status" value="1"/>
</dbReference>
<evidence type="ECO:0000259" key="9">
    <source>
        <dbReference type="PROSITE" id="PS51918"/>
    </source>
</evidence>
<dbReference type="UniPathway" id="UPA00782"/>
<comment type="caution">
    <text evidence="10">The sequence shown here is derived from an EMBL/GenBank/DDBJ whole genome shotgun (WGS) entry which is preliminary data.</text>
</comment>
<dbReference type="SUPFAM" id="SSF53807">
    <property type="entry name" value="Helical backbone' metal receptor"/>
    <property type="match status" value="1"/>
</dbReference>
<dbReference type="SFLD" id="SFLDG01067">
    <property type="entry name" value="SPASM/twitch_domain_containing"/>
    <property type="match status" value="1"/>
</dbReference>
<evidence type="ECO:0000256" key="7">
    <source>
        <dbReference type="ARBA" id="ARBA00023231"/>
    </source>
</evidence>
<keyword evidence="6" id="KW-0411">Iron-sulfur</keyword>
<dbReference type="SUPFAM" id="SSF53146">
    <property type="entry name" value="Nitrogenase accessory factor-like"/>
    <property type="match status" value="1"/>
</dbReference>
<feature type="domain" description="Radical SAM core" evidence="9">
    <location>
        <begin position="485"/>
        <end position="730"/>
    </location>
</feature>
<evidence type="ECO:0000313" key="11">
    <source>
        <dbReference type="Proteomes" id="UP000255036"/>
    </source>
</evidence>
<dbReference type="Gene3D" id="3.40.50.1980">
    <property type="entry name" value="Nitrogenase molybdenum iron protein domain"/>
    <property type="match status" value="3"/>
</dbReference>
<dbReference type="InterPro" id="IPR003731">
    <property type="entry name" value="Di-Nase_FeMo-co_biosynth"/>
</dbReference>